<evidence type="ECO:0000259" key="1">
    <source>
        <dbReference type="Pfam" id="PF03756"/>
    </source>
</evidence>
<dbReference type="SUPFAM" id="SSF54637">
    <property type="entry name" value="Thioesterase/thiol ester dehydrase-isomerase"/>
    <property type="match status" value="1"/>
</dbReference>
<feature type="domain" description="A-factor biosynthesis hotdog" evidence="1">
    <location>
        <begin position="1"/>
        <end position="138"/>
    </location>
</feature>
<protein>
    <recommendedName>
        <fullName evidence="1">A-factor biosynthesis hotdog domain-containing protein</fullName>
    </recommendedName>
</protein>
<dbReference type="EMBL" id="MEHK01000002">
    <property type="protein sequence ID" value="OEJ22424.1"/>
    <property type="molecule type" value="Genomic_DNA"/>
</dbReference>
<accession>A0A1E5P066</accession>
<dbReference type="GO" id="GO:0016740">
    <property type="term" value="F:transferase activity"/>
    <property type="evidence" value="ECO:0007669"/>
    <property type="project" value="InterPro"/>
</dbReference>
<evidence type="ECO:0000313" key="2">
    <source>
        <dbReference type="EMBL" id="OEJ22424.1"/>
    </source>
</evidence>
<dbReference type="InterPro" id="IPR029069">
    <property type="entry name" value="HotDog_dom_sf"/>
</dbReference>
<dbReference type="InterPro" id="IPR047757">
    <property type="entry name" value="AfsA-like"/>
</dbReference>
<evidence type="ECO:0000313" key="3">
    <source>
        <dbReference type="Proteomes" id="UP000095705"/>
    </source>
</evidence>
<reference evidence="2 3" key="1">
    <citation type="submission" date="2016-08" db="EMBL/GenBank/DDBJ databases">
        <title>The complete genome of Streptomyces subrutilus 10-1-1.</title>
        <authorList>
            <person name="Chen X."/>
        </authorList>
    </citation>
    <scope>NUCLEOTIDE SEQUENCE [LARGE SCALE GENOMIC DNA]</scope>
    <source>
        <strain evidence="2 3">10-1-1</strain>
    </source>
</reference>
<organism evidence="2 3">
    <name type="scientific">Streptomyces subrutilus</name>
    <dbReference type="NCBI Taxonomy" id="36818"/>
    <lineage>
        <taxon>Bacteria</taxon>
        <taxon>Bacillati</taxon>
        <taxon>Actinomycetota</taxon>
        <taxon>Actinomycetes</taxon>
        <taxon>Kitasatosporales</taxon>
        <taxon>Streptomycetaceae</taxon>
        <taxon>Streptomyces</taxon>
    </lineage>
</organism>
<dbReference type="AlphaFoldDB" id="A0A1E5P066"/>
<gene>
    <name evidence="2" type="ORF">BGK67_33310</name>
</gene>
<dbReference type="Proteomes" id="UP000095705">
    <property type="component" value="Unassembled WGS sequence"/>
</dbReference>
<comment type="caution">
    <text evidence="2">The sequence shown here is derived from an EMBL/GenBank/DDBJ whole genome shotgun (WGS) entry which is preliminary data.</text>
</comment>
<dbReference type="InterPro" id="IPR005509">
    <property type="entry name" value="AfsA_hotdog_dom"/>
</dbReference>
<sequence length="291" mass="32311">MVHRAAVAEVMLTDWRRESDTRFRVEAQWPRSHSFFTPIDGEHYDPLMASETIRQIGYLLAHAEFGVPFGYQFLLWDLSLSVEPEHLQVRQTPASLDIEVNCTNVKRRGSGTLAGLRYDTLIRRDGHLVATGSVSFTCTGPTAYQRVRAQHALNGDQLPLPLTAPAAPQSVGRTSPVDVVLSPLGQPNRWRLRVDTRHPVLFDHPVDHVPGMVLIEAARQASAAALKRTSLLPLSLAGDFRRYVELGVPCEINAVVMPRQLPDARHTVLVTGHQNGELCFSATVTASRRPH</sequence>
<dbReference type="Pfam" id="PF03756">
    <property type="entry name" value="AfsA"/>
    <property type="match status" value="2"/>
</dbReference>
<dbReference type="STRING" id="36818.BGK67_33310"/>
<proteinExistence type="predicted"/>
<dbReference type="OrthoDB" id="7838374at2"/>
<feature type="domain" description="A-factor biosynthesis hotdog" evidence="1">
    <location>
        <begin position="171"/>
        <end position="286"/>
    </location>
</feature>
<dbReference type="NCBIfam" id="NF041195">
    <property type="entry name" value="ScbA_BarX_GamBu"/>
    <property type="match status" value="1"/>
</dbReference>
<name>A0A1E5P066_9ACTN</name>
<keyword evidence="3" id="KW-1185">Reference proteome</keyword>